<sequence length="76" mass="8464">MTKLKLGPITEDKPIKVTLEFPAALHRDLVAYAEALARESGQPVTDPKRLIVPMLERFIATDRGFAKLRRIGSAPH</sequence>
<dbReference type="Proteomes" id="UP000476332">
    <property type="component" value="Unassembled WGS sequence"/>
</dbReference>
<dbReference type="AlphaFoldDB" id="A0A6L9MNI8"/>
<evidence type="ECO:0000313" key="2">
    <source>
        <dbReference type="Proteomes" id="UP000476332"/>
    </source>
</evidence>
<name>A0A6L9MNI8_9HYPH</name>
<proteinExistence type="predicted"/>
<evidence type="ECO:0000313" key="1">
    <source>
        <dbReference type="EMBL" id="NDV89295.1"/>
    </source>
</evidence>
<dbReference type="EMBL" id="JAAAMJ010000035">
    <property type="protein sequence ID" value="NDV89295.1"/>
    <property type="molecule type" value="Genomic_DNA"/>
</dbReference>
<dbReference type="RefSeq" id="WP_163046149.1">
    <property type="nucleotide sequence ID" value="NZ_JAAAMJ010000035.1"/>
</dbReference>
<keyword evidence="2" id="KW-1185">Reference proteome</keyword>
<dbReference type="Pfam" id="PF10038">
    <property type="entry name" value="DUF2274"/>
    <property type="match status" value="1"/>
</dbReference>
<accession>A0A6L9MNI8</accession>
<gene>
    <name evidence="1" type="ORF">GTW51_21775</name>
</gene>
<comment type="caution">
    <text evidence="1">The sequence shown here is derived from an EMBL/GenBank/DDBJ whole genome shotgun (WGS) entry which is preliminary data.</text>
</comment>
<organism evidence="1 2">
    <name type="scientific">Aurantimonas aggregata</name>
    <dbReference type="NCBI Taxonomy" id="2047720"/>
    <lineage>
        <taxon>Bacteria</taxon>
        <taxon>Pseudomonadati</taxon>
        <taxon>Pseudomonadota</taxon>
        <taxon>Alphaproteobacteria</taxon>
        <taxon>Hyphomicrobiales</taxon>
        <taxon>Aurantimonadaceae</taxon>
        <taxon>Aurantimonas</taxon>
    </lineage>
</organism>
<protein>
    <submittedName>
        <fullName evidence="1">DUF2274 domain-containing protein</fullName>
    </submittedName>
</protein>
<reference evidence="1 2" key="1">
    <citation type="submission" date="2020-01" db="EMBL/GenBank/DDBJ databases">
        <title>Genomes of bacteria type strains.</title>
        <authorList>
            <person name="Chen J."/>
            <person name="Zhu S."/>
            <person name="Chen J."/>
        </authorList>
    </citation>
    <scope>NUCLEOTIDE SEQUENCE [LARGE SCALE GENOMIC DNA]</scope>
    <source>
        <strain evidence="1 2">KCTC 52919</strain>
    </source>
</reference>
<dbReference type="InterPro" id="IPR018733">
    <property type="entry name" value="DUF2274"/>
</dbReference>